<feature type="compositionally biased region" description="Low complexity" evidence="1">
    <location>
        <begin position="69"/>
        <end position="82"/>
    </location>
</feature>
<feature type="compositionally biased region" description="Low complexity" evidence="1">
    <location>
        <begin position="23"/>
        <end position="39"/>
    </location>
</feature>
<sequence length="143" mass="15425">MLPPSPETWRTGTSWNPPYPPDGSSATGSSASTSSGAAAGEKEEETASKRWEGRRGSYPTWPSSSKGPTEALTATSSLSRLKTSSKEDDMASLSLGPKPSTPCGVRRRGTPRSDIKQQRSDKKEAVRMIAFFFLLLPPFIFLS</sequence>
<dbReference type="EMBL" id="CP097502">
    <property type="protein sequence ID" value="URD73676.1"/>
    <property type="molecule type" value="Genomic_DNA"/>
</dbReference>
<evidence type="ECO:0000256" key="1">
    <source>
        <dbReference type="SAM" id="MobiDB-lite"/>
    </source>
</evidence>
<name>A0A9E7EAT6_9LILI</name>
<keyword evidence="2" id="KW-0472">Membrane</keyword>
<gene>
    <name evidence="3" type="ORF">MUK42_08784</name>
</gene>
<evidence type="ECO:0000313" key="4">
    <source>
        <dbReference type="Proteomes" id="UP001055439"/>
    </source>
</evidence>
<reference evidence="3" key="1">
    <citation type="submission" date="2022-05" db="EMBL/GenBank/DDBJ databases">
        <title>The Musa troglodytarum L. genome provides insights into the mechanism of non-climacteric behaviour and enrichment of carotenoids.</title>
        <authorList>
            <person name="Wang J."/>
        </authorList>
    </citation>
    <scope>NUCLEOTIDE SEQUENCE</scope>
    <source>
        <tissue evidence="3">Leaf</tissue>
    </source>
</reference>
<dbReference type="Proteomes" id="UP001055439">
    <property type="component" value="Chromosome 1"/>
</dbReference>
<feature type="compositionally biased region" description="Basic and acidic residues" evidence="1">
    <location>
        <begin position="45"/>
        <end position="55"/>
    </location>
</feature>
<keyword evidence="4" id="KW-1185">Reference proteome</keyword>
<feature type="transmembrane region" description="Helical" evidence="2">
    <location>
        <begin position="125"/>
        <end position="142"/>
    </location>
</feature>
<dbReference type="AlphaFoldDB" id="A0A9E7EAT6"/>
<evidence type="ECO:0000313" key="3">
    <source>
        <dbReference type="EMBL" id="URD73676.1"/>
    </source>
</evidence>
<feature type="compositionally biased region" description="Basic and acidic residues" evidence="1">
    <location>
        <begin position="111"/>
        <end position="120"/>
    </location>
</feature>
<protein>
    <submittedName>
        <fullName evidence="3">Uncharacterized protein</fullName>
    </submittedName>
</protein>
<keyword evidence="2" id="KW-1133">Transmembrane helix</keyword>
<feature type="region of interest" description="Disordered" evidence="1">
    <location>
        <begin position="1"/>
        <end position="120"/>
    </location>
</feature>
<evidence type="ECO:0000256" key="2">
    <source>
        <dbReference type="SAM" id="Phobius"/>
    </source>
</evidence>
<organism evidence="3 4">
    <name type="scientific">Musa troglodytarum</name>
    <name type="common">fe'i banana</name>
    <dbReference type="NCBI Taxonomy" id="320322"/>
    <lineage>
        <taxon>Eukaryota</taxon>
        <taxon>Viridiplantae</taxon>
        <taxon>Streptophyta</taxon>
        <taxon>Embryophyta</taxon>
        <taxon>Tracheophyta</taxon>
        <taxon>Spermatophyta</taxon>
        <taxon>Magnoliopsida</taxon>
        <taxon>Liliopsida</taxon>
        <taxon>Zingiberales</taxon>
        <taxon>Musaceae</taxon>
        <taxon>Musa</taxon>
    </lineage>
</organism>
<proteinExistence type="predicted"/>
<keyword evidence="2" id="KW-0812">Transmembrane</keyword>
<accession>A0A9E7EAT6</accession>